<keyword evidence="5 11" id="KW-1133">Transmembrane helix</keyword>
<comment type="caution">
    <text evidence="12">The sequence shown here is derived from an EMBL/GenBank/DDBJ whole genome shotgun (WGS) entry which is preliminary data.</text>
</comment>
<proteinExistence type="inferred from homology"/>
<protein>
    <recommendedName>
        <fullName evidence="11">Heme A synthase</fullName>
        <shortName evidence="11">HAS</shortName>
        <ecNumber evidence="11">1.17.99.9</ecNumber>
    </recommendedName>
    <alternativeName>
        <fullName evidence="11">Cytochrome aa3-controlling protein</fullName>
    </alternativeName>
</protein>
<comment type="catalytic activity">
    <reaction evidence="11">
        <text>Fe(II)-heme o + 2 A + H2O = Fe(II)-heme a + 2 AH2</text>
        <dbReference type="Rhea" id="RHEA:63388"/>
        <dbReference type="ChEBI" id="CHEBI:13193"/>
        <dbReference type="ChEBI" id="CHEBI:15377"/>
        <dbReference type="ChEBI" id="CHEBI:17499"/>
        <dbReference type="ChEBI" id="CHEBI:60530"/>
        <dbReference type="ChEBI" id="CHEBI:61715"/>
        <dbReference type="EC" id="1.17.99.9"/>
    </reaction>
</comment>
<feature type="transmembrane region" description="Helical" evidence="11">
    <location>
        <begin position="7"/>
        <end position="26"/>
    </location>
</feature>
<comment type="cofactor">
    <cofactor evidence="11">
        <name>heme b</name>
        <dbReference type="ChEBI" id="CHEBI:60344"/>
    </cofactor>
</comment>
<feature type="transmembrane region" description="Helical" evidence="11">
    <location>
        <begin position="89"/>
        <end position="114"/>
    </location>
</feature>
<keyword evidence="3 11" id="KW-0812">Transmembrane</keyword>
<keyword evidence="6 11" id="KW-0560">Oxidoreductase</keyword>
<dbReference type="EC" id="1.17.99.9" evidence="11"/>
<feature type="transmembrane region" description="Helical" evidence="11">
    <location>
        <begin position="244"/>
        <end position="267"/>
    </location>
</feature>
<evidence type="ECO:0000256" key="11">
    <source>
        <dbReference type="HAMAP-Rule" id="MF_01664"/>
    </source>
</evidence>
<organism evidence="12 13">
    <name type="scientific">Oceanobacillus kimchii</name>
    <dbReference type="NCBI Taxonomy" id="746691"/>
    <lineage>
        <taxon>Bacteria</taxon>
        <taxon>Bacillati</taxon>
        <taxon>Bacillota</taxon>
        <taxon>Bacilli</taxon>
        <taxon>Bacillales</taxon>
        <taxon>Bacillaceae</taxon>
        <taxon>Oceanobacillus</taxon>
    </lineage>
</organism>
<evidence type="ECO:0000256" key="6">
    <source>
        <dbReference type="ARBA" id="ARBA00023002"/>
    </source>
</evidence>
<comment type="function">
    <text evidence="11">Catalyzes the conversion of heme O to heme A by two successive hydroxylations of the methyl group at C8. The first hydroxylation forms heme I, the second hydroxylation results in an unstable dihydroxymethyl group, which spontaneously dehydrates, resulting in the formyl group of heme A.</text>
</comment>
<evidence type="ECO:0000256" key="9">
    <source>
        <dbReference type="ARBA" id="ARBA00023136"/>
    </source>
</evidence>
<keyword evidence="9 11" id="KW-0472">Membrane</keyword>
<dbReference type="HAMAP" id="MF_01664">
    <property type="entry name" value="HemeA_synth_type1"/>
    <property type="match status" value="1"/>
</dbReference>
<evidence type="ECO:0000256" key="7">
    <source>
        <dbReference type="ARBA" id="ARBA00023004"/>
    </source>
</evidence>
<accession>A0ABQ5TG68</accession>
<keyword evidence="2 11" id="KW-1003">Cell membrane</keyword>
<comment type="subunit">
    <text evidence="11">Interacts with CtaB.</text>
</comment>
<dbReference type="EMBL" id="BSKO01000001">
    <property type="protein sequence ID" value="GLO65873.1"/>
    <property type="molecule type" value="Genomic_DNA"/>
</dbReference>
<evidence type="ECO:0000256" key="1">
    <source>
        <dbReference type="ARBA" id="ARBA00004141"/>
    </source>
</evidence>
<feature type="transmembrane region" description="Helical" evidence="11">
    <location>
        <begin position="273"/>
        <end position="295"/>
    </location>
</feature>
<evidence type="ECO:0000256" key="8">
    <source>
        <dbReference type="ARBA" id="ARBA00023133"/>
    </source>
</evidence>
<keyword evidence="7 11" id="KW-0408">Iron</keyword>
<keyword evidence="13" id="KW-1185">Reference proteome</keyword>
<feature type="binding site" description="axial binding residue" evidence="11">
    <location>
        <position position="216"/>
    </location>
    <ligand>
        <name>heme</name>
        <dbReference type="ChEBI" id="CHEBI:30413"/>
    </ligand>
    <ligandPart>
        <name>Fe</name>
        <dbReference type="ChEBI" id="CHEBI:18248"/>
    </ligandPart>
</feature>
<evidence type="ECO:0000256" key="3">
    <source>
        <dbReference type="ARBA" id="ARBA00022692"/>
    </source>
</evidence>
<evidence type="ECO:0000313" key="12">
    <source>
        <dbReference type="EMBL" id="GLO65873.1"/>
    </source>
</evidence>
<comment type="subcellular location">
    <subcellularLocation>
        <location evidence="11">Cell membrane</location>
        <topology evidence="11">Multi-pass membrane protein</topology>
    </subcellularLocation>
    <subcellularLocation>
        <location evidence="1">Membrane</location>
        <topology evidence="1">Multi-pass membrane protein</topology>
    </subcellularLocation>
</comment>
<feature type="transmembrane region" description="Helical" evidence="11">
    <location>
        <begin position="63"/>
        <end position="80"/>
    </location>
</feature>
<keyword evidence="4 11" id="KW-0479">Metal-binding</keyword>
<keyword evidence="10" id="KW-1015">Disulfide bond</keyword>
<evidence type="ECO:0000256" key="5">
    <source>
        <dbReference type="ARBA" id="ARBA00022989"/>
    </source>
</evidence>
<keyword evidence="8 11" id="KW-0350">Heme biosynthesis</keyword>
<feature type="transmembrane region" description="Helical" evidence="11">
    <location>
        <begin position="120"/>
        <end position="142"/>
    </location>
</feature>
<dbReference type="RefSeq" id="WP_069685928.1">
    <property type="nucleotide sequence ID" value="NZ_BSKO01000001.1"/>
</dbReference>
<gene>
    <name evidence="11 12" type="primary">ctaA</name>
    <name evidence="12" type="ORF">MACH08_16570</name>
</gene>
<name>A0ABQ5TG68_9BACI</name>
<dbReference type="InterPro" id="IPR050450">
    <property type="entry name" value="COX15/CtaA_HemeA_synthase"/>
</dbReference>
<dbReference type="PANTHER" id="PTHR35457:SF1">
    <property type="entry name" value="HEME A SYNTHASE"/>
    <property type="match status" value="1"/>
</dbReference>
<comment type="similarity">
    <text evidence="11">Belongs to the COX15/CtaA family. Type 1 subfamily.</text>
</comment>
<sequence>MTKKLKILSVISTICMIPLLLGGALVTKTGSADGCGNSWPLCEGQFLPTEISFEMFIELSHRGVTGIVGLLIVYLTYLVWKELRHNNEVVFLAFSALSLMILQALIGAAAVVWGQSDFALATHFGISLVCFAAVFLLMLQLFEIDKKLHTEDIHIKKNHRIEIYAISIYTMCVVYSGALVRHTDSNLACRDWPLCVNNSSFGISDYNFYQWVQMGHRLAAGLLFIWTIILTVRMVKHYKNSKVFYWSWWITLGLITLQVLFGALIIFTSLNLMVALFHALFITCYFGMLSFFMHLSFRTKRRKKKQISRTKTFK</sequence>
<evidence type="ECO:0000256" key="4">
    <source>
        <dbReference type="ARBA" id="ARBA00022723"/>
    </source>
</evidence>
<feature type="binding site" description="axial binding residue" evidence="11">
    <location>
        <position position="278"/>
    </location>
    <ligand>
        <name>heme</name>
        <dbReference type="ChEBI" id="CHEBI:30413"/>
    </ligand>
    <ligandPart>
        <name>Fe</name>
        <dbReference type="ChEBI" id="CHEBI:18248"/>
    </ligandPart>
</feature>
<evidence type="ECO:0000256" key="2">
    <source>
        <dbReference type="ARBA" id="ARBA00022475"/>
    </source>
</evidence>
<feature type="transmembrane region" description="Helical" evidence="11">
    <location>
        <begin position="163"/>
        <end position="180"/>
    </location>
</feature>
<dbReference type="Proteomes" id="UP001275436">
    <property type="component" value="Unassembled WGS sequence"/>
</dbReference>
<dbReference type="InterPro" id="IPR023755">
    <property type="entry name" value="HemeA_Synthase_type1"/>
</dbReference>
<dbReference type="Pfam" id="PF02628">
    <property type="entry name" value="COX15-CtaA"/>
    <property type="match status" value="1"/>
</dbReference>
<dbReference type="InterPro" id="IPR003780">
    <property type="entry name" value="COX15/CtaA_fam"/>
</dbReference>
<comment type="pathway">
    <text evidence="11">Porphyrin-containing compound metabolism; heme A biosynthesis; heme A from heme O: step 1/1.</text>
</comment>
<evidence type="ECO:0000256" key="10">
    <source>
        <dbReference type="ARBA" id="ARBA00023157"/>
    </source>
</evidence>
<dbReference type="PANTHER" id="PTHR35457">
    <property type="entry name" value="HEME A SYNTHASE"/>
    <property type="match status" value="1"/>
</dbReference>
<feature type="transmembrane region" description="Helical" evidence="11">
    <location>
        <begin position="214"/>
        <end position="232"/>
    </location>
</feature>
<evidence type="ECO:0000313" key="13">
    <source>
        <dbReference type="Proteomes" id="UP001275436"/>
    </source>
</evidence>
<reference evidence="12 13" key="1">
    <citation type="submission" date="2023-02" db="EMBL/GenBank/DDBJ databases">
        <title>Oceanobacillus kimchii IFOP_LL358 isolated form Alexandrium catenella lab strain.</title>
        <authorList>
            <person name="Gajardo G."/>
            <person name="Ueki S."/>
            <person name="Maruyama F."/>
        </authorList>
    </citation>
    <scope>NUCLEOTIDE SEQUENCE [LARGE SCALE GENOMIC DNA]</scope>
    <source>
        <strain evidence="12 13">IFOP_LL358</strain>
    </source>
</reference>